<gene>
    <name evidence="2" type="ORF">CVIRNUC_001943</name>
</gene>
<accession>A0AAV1HVI2</accession>
<name>A0AAV1HVI2_9CHLO</name>
<feature type="compositionally biased region" description="Basic residues" evidence="1">
    <location>
        <begin position="1"/>
        <end position="13"/>
    </location>
</feature>
<reference evidence="2 3" key="1">
    <citation type="submission" date="2023-10" db="EMBL/GenBank/DDBJ databases">
        <authorList>
            <person name="Maclean D."/>
            <person name="Macfadyen A."/>
        </authorList>
    </citation>
    <scope>NUCLEOTIDE SEQUENCE [LARGE SCALE GENOMIC DNA]</scope>
</reference>
<feature type="compositionally biased region" description="Basic and acidic residues" evidence="1">
    <location>
        <begin position="519"/>
        <end position="549"/>
    </location>
</feature>
<dbReference type="EMBL" id="CAUYUE010000003">
    <property type="protein sequence ID" value="CAK0749854.1"/>
    <property type="molecule type" value="Genomic_DNA"/>
</dbReference>
<feature type="region of interest" description="Disordered" evidence="1">
    <location>
        <begin position="1"/>
        <end position="57"/>
    </location>
</feature>
<dbReference type="Proteomes" id="UP001314263">
    <property type="component" value="Unassembled WGS sequence"/>
</dbReference>
<feature type="compositionally biased region" description="Low complexity" evidence="1">
    <location>
        <begin position="504"/>
        <end position="514"/>
    </location>
</feature>
<protein>
    <submittedName>
        <fullName evidence="2">Uncharacterized protein</fullName>
    </submittedName>
</protein>
<organism evidence="2 3">
    <name type="scientific">Coccomyxa viridis</name>
    <dbReference type="NCBI Taxonomy" id="1274662"/>
    <lineage>
        <taxon>Eukaryota</taxon>
        <taxon>Viridiplantae</taxon>
        <taxon>Chlorophyta</taxon>
        <taxon>core chlorophytes</taxon>
        <taxon>Trebouxiophyceae</taxon>
        <taxon>Trebouxiophyceae incertae sedis</taxon>
        <taxon>Coccomyxaceae</taxon>
        <taxon>Coccomyxa</taxon>
    </lineage>
</organism>
<feature type="region of interest" description="Disordered" evidence="1">
    <location>
        <begin position="249"/>
        <end position="273"/>
    </location>
</feature>
<sequence length="563" mass="59478">MARKGRGGRRRRSAIQQPRRSDAERGSECSSMAVMKTDGLASNGMERDHQDASGHGALLPLEAPSAVKSEGDFLELKSSPDVPLAADNEIFEISACAGDQPTHPCGLKRTLSAPGRCRSHQPKCIHGNDEGDSWIMHIPKYAARTVLTTLKITSAGVKLLLRTTWATATQLFRMATAPLRWMFWRHAASHNSSSGSASTGVEVDSAVAAVVEDTPLTTDRAHSQPLEAAEPAQPLLRARSAPPMLALQPESAVPMPSSPVPSSPVLSSPAPAPTVPSQLAVNLGDSTAAVLLESALSAPASPLPILRVQPQPVADLDVRLVPAELPLRWRVAAAAAGVPLSSAAALPESAVSMPVSPLPVPSVLPQPAINLDGSHVPTELAIDTEAFTAPATVVVQPSAAALLESALSVPASPKPTPPVPAVVPSMPLAVQKHFGKCTKCNARSAYAARGAFGTALCWYHMDTEAPEEGLSDTCAPGQDTGRDRQPRRRTPAEPPLHQPERAIRAPAGAIPRQPSASCARRDSGEYAGRDRAPHDRRDKEAFKSQSREQSWRLFRNSVPAALL</sequence>
<keyword evidence="3" id="KW-1185">Reference proteome</keyword>
<feature type="region of interest" description="Disordered" evidence="1">
    <location>
        <begin position="467"/>
        <end position="549"/>
    </location>
</feature>
<evidence type="ECO:0000256" key="1">
    <source>
        <dbReference type="SAM" id="MobiDB-lite"/>
    </source>
</evidence>
<dbReference type="AlphaFoldDB" id="A0AAV1HVI2"/>
<evidence type="ECO:0000313" key="2">
    <source>
        <dbReference type="EMBL" id="CAK0749854.1"/>
    </source>
</evidence>
<evidence type="ECO:0000313" key="3">
    <source>
        <dbReference type="Proteomes" id="UP001314263"/>
    </source>
</evidence>
<proteinExistence type="predicted"/>
<comment type="caution">
    <text evidence="2">The sequence shown here is derived from an EMBL/GenBank/DDBJ whole genome shotgun (WGS) entry which is preliminary data.</text>
</comment>